<name>A0ABS6L7Y6_9GAMM</name>
<sequence>MMKEWATVVSWQDGIATLRCETQAGCSSCHSRSGCGARVLNELGPQTEHNLRVSVNEPLVPGQKVELGIQEGNLLRSALLVYMTPLVGVIAGGGVLQAVLKADVYAVVGAVLGGGLGFLIAKSLAAKMDSKAGYQPVILQVGLPPDAFRYSVDS</sequence>
<organism evidence="2 3">
    <name type="scientific">Rahnella perminowiae</name>
    <dbReference type="NCBI Taxonomy" id="2816244"/>
    <lineage>
        <taxon>Bacteria</taxon>
        <taxon>Pseudomonadati</taxon>
        <taxon>Pseudomonadota</taxon>
        <taxon>Gammaproteobacteria</taxon>
        <taxon>Enterobacterales</taxon>
        <taxon>Yersiniaceae</taxon>
        <taxon>Rahnella</taxon>
    </lineage>
</organism>
<dbReference type="RefSeq" id="WP_217139389.1">
    <property type="nucleotide sequence ID" value="NZ_JAFMOS010000402.1"/>
</dbReference>
<dbReference type="PANTHER" id="PTHR35867">
    <property type="entry name" value="PROTEIN RSEC"/>
    <property type="match status" value="1"/>
</dbReference>
<evidence type="ECO:0000313" key="2">
    <source>
        <dbReference type="EMBL" id="MBU9837965.1"/>
    </source>
</evidence>
<dbReference type="InterPro" id="IPR007359">
    <property type="entry name" value="SigmaE_reg_RseC_MucC"/>
</dbReference>
<proteinExistence type="predicted"/>
<gene>
    <name evidence="2" type="primary">rseC</name>
    <name evidence="2" type="ORF">J1786_24560</name>
</gene>
<feature type="transmembrane region" description="Helical" evidence="1">
    <location>
        <begin position="104"/>
        <end position="121"/>
    </location>
</feature>
<keyword evidence="1" id="KW-0472">Membrane</keyword>
<comment type="caution">
    <text evidence="2">The sequence shown here is derived from an EMBL/GenBank/DDBJ whole genome shotgun (WGS) entry which is preliminary data.</text>
</comment>
<dbReference type="PIRSF" id="PIRSF004923">
    <property type="entry name" value="RseC"/>
    <property type="match status" value="1"/>
</dbReference>
<accession>A0ABS6L7Y6</accession>
<dbReference type="Proteomes" id="UP000699865">
    <property type="component" value="Unassembled WGS sequence"/>
</dbReference>
<evidence type="ECO:0000313" key="3">
    <source>
        <dbReference type="Proteomes" id="UP000699865"/>
    </source>
</evidence>
<protein>
    <submittedName>
        <fullName evidence="2">SoxR-reducing system protein RseC</fullName>
    </submittedName>
</protein>
<dbReference type="NCBIfam" id="NF008115">
    <property type="entry name" value="PRK10862.1"/>
    <property type="match status" value="1"/>
</dbReference>
<dbReference type="Pfam" id="PF04246">
    <property type="entry name" value="RseC_MucC"/>
    <property type="match status" value="1"/>
</dbReference>
<dbReference type="InterPro" id="IPR026268">
    <property type="entry name" value="RseC"/>
</dbReference>
<dbReference type="EMBL" id="JAFMOU010000072">
    <property type="protein sequence ID" value="MBU9837965.1"/>
    <property type="molecule type" value="Genomic_DNA"/>
</dbReference>
<feature type="transmembrane region" description="Helical" evidence="1">
    <location>
        <begin position="79"/>
        <end position="98"/>
    </location>
</feature>
<reference evidence="2 3" key="1">
    <citation type="submission" date="2021-03" db="EMBL/GenBank/DDBJ databases">
        <title>Five novel Rahnella species.</title>
        <authorList>
            <person name="Brady C."/>
            <person name="Asselin J."/>
            <person name="Beer S."/>
            <person name="Bruberg M.B."/>
            <person name="Crampton B."/>
            <person name="Venter S."/>
            <person name="Arnold D."/>
            <person name="Denman S."/>
        </authorList>
    </citation>
    <scope>NUCLEOTIDE SEQUENCE [LARGE SCALE GENOMIC DNA]</scope>
    <source>
        <strain evidence="2 3">L72c</strain>
    </source>
</reference>
<evidence type="ECO:0000256" key="1">
    <source>
        <dbReference type="SAM" id="Phobius"/>
    </source>
</evidence>
<dbReference type="PANTHER" id="PTHR35867:SF1">
    <property type="entry name" value="PROTEIN RSEC"/>
    <property type="match status" value="1"/>
</dbReference>
<keyword evidence="1" id="KW-0812">Transmembrane</keyword>
<keyword evidence="1" id="KW-1133">Transmembrane helix</keyword>
<keyword evidence="3" id="KW-1185">Reference proteome</keyword>